<reference evidence="2 3" key="1">
    <citation type="journal article" date="2017" name="Int. J. Syst. Evol. Microbiol.">
        <title>Marinicauda algicola sp. nov., isolated from a marine red alga Rhodosorus marinus.</title>
        <authorList>
            <person name="Jeong S.E."/>
            <person name="Jeon S.H."/>
            <person name="Chun B.H."/>
            <person name="Kim D.W."/>
            <person name="Jeon C.O."/>
        </authorList>
    </citation>
    <scope>NUCLEOTIDE SEQUENCE [LARGE SCALE GENOMIC DNA]</scope>
    <source>
        <strain evidence="2 3">JCM 31718</strain>
    </source>
</reference>
<dbReference type="OrthoDB" id="9787654at2"/>
<dbReference type="PANTHER" id="PTHR42889:SF1">
    <property type="entry name" value="BLR3681 PROTEIN"/>
    <property type="match status" value="1"/>
</dbReference>
<protein>
    <submittedName>
        <fullName evidence="2">Amidohydrolase</fullName>
    </submittedName>
</protein>
<sequence>MSHDWVKLDKTVRTRLAETTEADSPIPARIVSNGEYTPPPQSRQQAAVQVELGRLAEIFAPQLGLGRRDFLRSSLGMAAAFAALNSVFGSNYAVAQDEYADPDSAAERALLYRDQYIFDGHLHFVHDDYAWPGILGFRNAARAMGALAADARPPTFEDVKFGNFIKEVFFDSDTTAGIVTTATSDDPSKVFLSNAQISTDVDRFNAATGSQRLFKQCAFHPGAPGWRDQIEEAIAIHRPLSWKGYTIGDPLTPHSRHPWRLDDEDLVYPAFERFAQAGITTVCIHKGLVPGNYADVIPDLWRHAIVDDVGKAARDWQQLNFVIYHAALQPVVLFDPAFKQRFEETGRMNWVSDLADIPARFGVSNVYADVGTSFGQGAITEPRLAAALMAILVKGLGEDRVLWGSDSVWWGSPQWQIEAFRRIEVAEDLQERFSLPALGSGQGALKTRIFGENSAALYRLPDSQRTVAGFAGDGLAQAKAAYVEAGPERSNAVYGFVREMDGQ</sequence>
<feature type="domain" description="Amidohydrolase-related" evidence="1">
    <location>
        <begin position="257"/>
        <end position="460"/>
    </location>
</feature>
<comment type="caution">
    <text evidence="2">The sequence shown here is derived from an EMBL/GenBank/DDBJ whole genome shotgun (WGS) entry which is preliminary data.</text>
</comment>
<dbReference type="Proteomes" id="UP000308054">
    <property type="component" value="Unassembled WGS sequence"/>
</dbReference>
<gene>
    <name evidence="2" type="ORF">E5163_11345</name>
</gene>
<keyword evidence="2" id="KW-0378">Hydrolase</keyword>
<dbReference type="InterPro" id="IPR032466">
    <property type="entry name" value="Metal_Hydrolase"/>
</dbReference>
<evidence type="ECO:0000259" key="1">
    <source>
        <dbReference type="Pfam" id="PF04909"/>
    </source>
</evidence>
<keyword evidence="3" id="KW-1185">Reference proteome</keyword>
<dbReference type="SUPFAM" id="SSF51556">
    <property type="entry name" value="Metallo-dependent hydrolases"/>
    <property type="match status" value="1"/>
</dbReference>
<accession>A0A4S2GYZ4</accession>
<evidence type="ECO:0000313" key="2">
    <source>
        <dbReference type="EMBL" id="TGY88405.1"/>
    </source>
</evidence>
<proteinExistence type="predicted"/>
<organism evidence="2 3">
    <name type="scientific">Marinicauda algicola</name>
    <dbReference type="NCBI Taxonomy" id="2029849"/>
    <lineage>
        <taxon>Bacteria</taxon>
        <taxon>Pseudomonadati</taxon>
        <taxon>Pseudomonadota</taxon>
        <taxon>Alphaproteobacteria</taxon>
        <taxon>Maricaulales</taxon>
        <taxon>Maricaulaceae</taxon>
        <taxon>Marinicauda</taxon>
    </lineage>
</organism>
<dbReference type="Gene3D" id="3.20.20.140">
    <property type="entry name" value="Metal-dependent hydrolases"/>
    <property type="match status" value="1"/>
</dbReference>
<dbReference type="GO" id="GO:0016787">
    <property type="term" value="F:hydrolase activity"/>
    <property type="evidence" value="ECO:0007669"/>
    <property type="project" value="UniProtKB-KW"/>
</dbReference>
<name>A0A4S2GYZ4_9PROT</name>
<dbReference type="AlphaFoldDB" id="A0A4S2GYZ4"/>
<dbReference type="Pfam" id="PF04909">
    <property type="entry name" value="Amidohydro_2"/>
    <property type="match status" value="1"/>
</dbReference>
<dbReference type="EMBL" id="SRXW01000003">
    <property type="protein sequence ID" value="TGY88405.1"/>
    <property type="molecule type" value="Genomic_DNA"/>
</dbReference>
<dbReference type="RefSeq" id="WP_135996251.1">
    <property type="nucleotide sequence ID" value="NZ_CP071057.1"/>
</dbReference>
<evidence type="ECO:0000313" key="3">
    <source>
        <dbReference type="Proteomes" id="UP000308054"/>
    </source>
</evidence>
<dbReference type="InterPro" id="IPR006680">
    <property type="entry name" value="Amidohydro-rel"/>
</dbReference>
<dbReference type="PANTHER" id="PTHR42889">
    <property type="entry name" value="BLR3681 PROTEIN"/>
    <property type="match status" value="1"/>
</dbReference>